<evidence type="ECO:0000256" key="6">
    <source>
        <dbReference type="ARBA" id="ARBA00023136"/>
    </source>
</evidence>
<comment type="pathway">
    <text evidence="7">Protein modification; lipoprotein biosynthesis (diacylglyceryl transfer).</text>
</comment>
<evidence type="ECO:0000256" key="2">
    <source>
        <dbReference type="ARBA" id="ARBA00022475"/>
    </source>
</evidence>
<proteinExistence type="inferred from homology"/>
<evidence type="ECO:0000256" key="7">
    <source>
        <dbReference type="HAMAP-Rule" id="MF_01147"/>
    </source>
</evidence>
<keyword evidence="8" id="KW-0449">Lipoprotein</keyword>
<dbReference type="PANTHER" id="PTHR30589:SF0">
    <property type="entry name" value="PHOSPHATIDYLGLYCEROL--PROLIPOPROTEIN DIACYLGLYCERYL TRANSFERASE"/>
    <property type="match status" value="1"/>
</dbReference>
<dbReference type="InterPro" id="IPR001640">
    <property type="entry name" value="Lgt"/>
</dbReference>
<evidence type="ECO:0000256" key="4">
    <source>
        <dbReference type="ARBA" id="ARBA00022692"/>
    </source>
</evidence>
<comment type="similarity">
    <text evidence="1 7">Belongs to the Lgt family.</text>
</comment>
<reference evidence="9" key="1">
    <citation type="submission" date="2018-06" db="EMBL/GenBank/DDBJ databases">
        <title>Description of Blautia argi sp. nov., a new anaerobic isolated from dog feces.</title>
        <authorList>
            <person name="Chang Y.-H."/>
            <person name="Paek J."/>
            <person name="Shin Y."/>
        </authorList>
    </citation>
    <scope>NUCLEOTIDE SEQUENCE [LARGE SCALE GENOMIC DNA]</scope>
    <source>
        <strain evidence="9">KCTC 15426</strain>
    </source>
</reference>
<dbReference type="GO" id="GO:0008961">
    <property type="term" value="F:phosphatidylglycerol-prolipoprotein diacylglyceryl transferase activity"/>
    <property type="evidence" value="ECO:0007669"/>
    <property type="project" value="UniProtKB-UniRule"/>
</dbReference>
<keyword evidence="6 7" id="KW-0472">Membrane</keyword>
<dbReference type="GO" id="GO:0042158">
    <property type="term" value="P:lipoprotein biosynthetic process"/>
    <property type="evidence" value="ECO:0007669"/>
    <property type="project" value="UniProtKB-UniRule"/>
</dbReference>
<protein>
    <recommendedName>
        <fullName evidence="7">Phosphatidylglycerol--prolipoprotein diacylglyceryl transferase</fullName>
        <ecNumber evidence="7">2.5.1.145</ecNumber>
    </recommendedName>
</protein>
<dbReference type="GO" id="GO:0005886">
    <property type="term" value="C:plasma membrane"/>
    <property type="evidence" value="ECO:0007669"/>
    <property type="project" value="UniProtKB-SubCell"/>
</dbReference>
<evidence type="ECO:0000256" key="1">
    <source>
        <dbReference type="ARBA" id="ARBA00007150"/>
    </source>
</evidence>
<feature type="transmembrane region" description="Helical" evidence="7">
    <location>
        <begin position="45"/>
        <end position="65"/>
    </location>
</feature>
<evidence type="ECO:0000313" key="8">
    <source>
        <dbReference type="EMBL" id="AWY98307.1"/>
    </source>
</evidence>
<evidence type="ECO:0000256" key="3">
    <source>
        <dbReference type="ARBA" id="ARBA00022679"/>
    </source>
</evidence>
<keyword evidence="4 7" id="KW-0812">Transmembrane</keyword>
<feature type="transmembrane region" description="Helical" evidence="7">
    <location>
        <begin position="155"/>
        <end position="183"/>
    </location>
</feature>
<dbReference type="OrthoDB" id="871140at2"/>
<keyword evidence="9" id="KW-1185">Reference proteome</keyword>
<sequence>MKNDLFSIGPFTIHGYGLMIALGIVVCVIMGTYRAKKHGYKEDAVLDIAIFSVLAGFLGAKLLFVLVEFDRFLENPMQVLGSEGFVVYGGIIAGVLAAVLYCRIKKLSFLEYFDLLAPSVSIAQGFGRIGCFLAGCCYGRETHAFWGVTFPEGSFAPAGVPLIPTQLLSSAGDFAITGILLLYSKHSKQKGNTGALYLLLYGIGRFLVEFLRSDDRGTVGILSTSQFISIGIVLLAILMFWRNSVRKKKEE</sequence>
<feature type="transmembrane region" description="Helical" evidence="7">
    <location>
        <begin position="219"/>
        <end position="241"/>
    </location>
</feature>
<gene>
    <name evidence="7" type="primary">lgt</name>
    <name evidence="8" type="ORF">DQQ01_09280</name>
</gene>
<feature type="binding site" evidence="7">
    <location>
        <position position="128"/>
    </location>
    <ligand>
        <name>a 1,2-diacyl-sn-glycero-3-phospho-(1'-sn-glycerol)</name>
        <dbReference type="ChEBI" id="CHEBI:64716"/>
    </ligand>
</feature>
<evidence type="ECO:0000313" key="9">
    <source>
        <dbReference type="Proteomes" id="UP000250003"/>
    </source>
</evidence>
<comment type="subcellular location">
    <subcellularLocation>
        <location evidence="7">Cell membrane</location>
        <topology evidence="7">Multi-pass membrane protein</topology>
    </subcellularLocation>
</comment>
<feature type="transmembrane region" description="Helical" evidence="7">
    <location>
        <begin position="13"/>
        <end position="33"/>
    </location>
</feature>
<keyword evidence="2 7" id="KW-1003">Cell membrane</keyword>
<keyword evidence="3 7" id="KW-0808">Transferase</keyword>
<dbReference type="EC" id="2.5.1.145" evidence="7"/>
<organism evidence="8 9">
    <name type="scientific">Blautia argi</name>
    <dbReference type="NCBI Taxonomy" id="1912897"/>
    <lineage>
        <taxon>Bacteria</taxon>
        <taxon>Bacillati</taxon>
        <taxon>Bacillota</taxon>
        <taxon>Clostridia</taxon>
        <taxon>Lachnospirales</taxon>
        <taxon>Lachnospiraceae</taxon>
        <taxon>Blautia</taxon>
    </lineage>
</organism>
<dbReference type="Proteomes" id="UP000250003">
    <property type="component" value="Chromosome"/>
</dbReference>
<dbReference type="KEGG" id="blau:DQQ01_09280"/>
<accession>A0A2Z4UBD5</accession>
<feature type="transmembrane region" description="Helical" evidence="7">
    <location>
        <begin position="85"/>
        <end position="103"/>
    </location>
</feature>
<dbReference type="HAMAP" id="MF_01147">
    <property type="entry name" value="Lgt"/>
    <property type="match status" value="1"/>
</dbReference>
<keyword evidence="5 7" id="KW-1133">Transmembrane helix</keyword>
<dbReference type="PANTHER" id="PTHR30589">
    <property type="entry name" value="PROLIPOPROTEIN DIACYLGLYCERYL TRANSFERASE"/>
    <property type="match status" value="1"/>
</dbReference>
<dbReference type="RefSeq" id="WP_111919796.1">
    <property type="nucleotide sequence ID" value="NZ_CAUWHR010000007.1"/>
</dbReference>
<name>A0A2Z4UBD5_9FIRM</name>
<comment type="function">
    <text evidence="7">Catalyzes the transfer of the diacylglyceryl group from phosphatidylglycerol to the sulfhydryl group of the N-terminal cysteine of a prolipoprotein, the first step in the formation of mature lipoproteins.</text>
</comment>
<dbReference type="EMBL" id="CP030280">
    <property type="protein sequence ID" value="AWY98307.1"/>
    <property type="molecule type" value="Genomic_DNA"/>
</dbReference>
<dbReference type="NCBIfam" id="TIGR00544">
    <property type="entry name" value="lgt"/>
    <property type="match status" value="1"/>
</dbReference>
<dbReference type="AlphaFoldDB" id="A0A2Z4UBD5"/>
<dbReference type="Pfam" id="PF01790">
    <property type="entry name" value="LGT"/>
    <property type="match status" value="1"/>
</dbReference>
<evidence type="ECO:0000256" key="5">
    <source>
        <dbReference type="ARBA" id="ARBA00022989"/>
    </source>
</evidence>
<dbReference type="UniPathway" id="UPA00664"/>
<feature type="transmembrane region" description="Helical" evidence="7">
    <location>
        <begin position="195"/>
        <end position="213"/>
    </location>
</feature>
<dbReference type="NCBIfam" id="NF000778">
    <property type="entry name" value="PRK00052.3-4"/>
    <property type="match status" value="1"/>
</dbReference>
<comment type="catalytic activity">
    <reaction evidence="7">
        <text>L-cysteinyl-[prolipoprotein] + a 1,2-diacyl-sn-glycero-3-phospho-(1'-sn-glycerol) = an S-1,2-diacyl-sn-glyceryl-L-cysteinyl-[prolipoprotein] + sn-glycerol 1-phosphate + H(+)</text>
        <dbReference type="Rhea" id="RHEA:56712"/>
        <dbReference type="Rhea" id="RHEA-COMP:14679"/>
        <dbReference type="Rhea" id="RHEA-COMP:14680"/>
        <dbReference type="ChEBI" id="CHEBI:15378"/>
        <dbReference type="ChEBI" id="CHEBI:29950"/>
        <dbReference type="ChEBI" id="CHEBI:57685"/>
        <dbReference type="ChEBI" id="CHEBI:64716"/>
        <dbReference type="ChEBI" id="CHEBI:140658"/>
        <dbReference type="EC" id="2.5.1.145"/>
    </reaction>
</comment>